<sequence>MVEESNNQKVQQWKRTNIGKYSPQKSSCFREKEAFRVQIKDKPREGLAEVTKQKNSCQNFGSTDHFANNCPKAKKEVYALEQVLEEESPTENFESESRGDAIREKSDENQDPREECLVEYQEEIPLEIQEIQLEAGIPQETANKNLCKHTQDSKTFLVTAMARNYLDHHFPNWEKQPLPTKAKDFKSASGKMTSIGEIIKGIVIPHRKSNIRLKPEFFVLEDAHIQGFLLGTDFQRMYGIDIYNSKMENSYGYKNGK</sequence>
<reference evidence="2" key="1">
    <citation type="submission" date="2021-03" db="EMBL/GenBank/DDBJ databases">
        <title>Draft genome sequence of rust myrtle Austropuccinia psidii MF-1, a brazilian biotype.</title>
        <authorList>
            <person name="Quecine M.C."/>
            <person name="Pachon D.M.R."/>
            <person name="Bonatelli M.L."/>
            <person name="Correr F.H."/>
            <person name="Franceschini L.M."/>
            <person name="Leite T.F."/>
            <person name="Margarido G.R.A."/>
            <person name="Almeida C.A."/>
            <person name="Ferrarezi J.A."/>
            <person name="Labate C.A."/>
        </authorList>
    </citation>
    <scope>NUCLEOTIDE SEQUENCE</scope>
    <source>
        <strain evidence="2">MF-1</strain>
    </source>
</reference>
<dbReference type="Proteomes" id="UP000765509">
    <property type="component" value="Unassembled WGS sequence"/>
</dbReference>
<gene>
    <name evidence="2" type="ORF">O181_015747</name>
</gene>
<dbReference type="AlphaFoldDB" id="A0A9Q3C2P1"/>
<accession>A0A9Q3C2P1</accession>
<feature type="compositionally biased region" description="Basic and acidic residues" evidence="1">
    <location>
        <begin position="95"/>
        <end position="113"/>
    </location>
</feature>
<name>A0A9Q3C2P1_9BASI</name>
<proteinExistence type="predicted"/>
<organism evidence="2 3">
    <name type="scientific">Austropuccinia psidii MF-1</name>
    <dbReference type="NCBI Taxonomy" id="1389203"/>
    <lineage>
        <taxon>Eukaryota</taxon>
        <taxon>Fungi</taxon>
        <taxon>Dikarya</taxon>
        <taxon>Basidiomycota</taxon>
        <taxon>Pucciniomycotina</taxon>
        <taxon>Pucciniomycetes</taxon>
        <taxon>Pucciniales</taxon>
        <taxon>Sphaerophragmiaceae</taxon>
        <taxon>Austropuccinia</taxon>
    </lineage>
</organism>
<evidence type="ECO:0000313" key="3">
    <source>
        <dbReference type="Proteomes" id="UP000765509"/>
    </source>
</evidence>
<protein>
    <submittedName>
        <fullName evidence="2">Uncharacterized protein</fullName>
    </submittedName>
</protein>
<keyword evidence="3" id="KW-1185">Reference proteome</keyword>
<evidence type="ECO:0000313" key="2">
    <source>
        <dbReference type="EMBL" id="MBW0476032.1"/>
    </source>
</evidence>
<feature type="region of interest" description="Disordered" evidence="1">
    <location>
        <begin position="85"/>
        <end position="113"/>
    </location>
</feature>
<dbReference type="EMBL" id="AVOT02004314">
    <property type="protein sequence ID" value="MBW0476032.1"/>
    <property type="molecule type" value="Genomic_DNA"/>
</dbReference>
<evidence type="ECO:0000256" key="1">
    <source>
        <dbReference type="SAM" id="MobiDB-lite"/>
    </source>
</evidence>
<comment type="caution">
    <text evidence="2">The sequence shown here is derived from an EMBL/GenBank/DDBJ whole genome shotgun (WGS) entry which is preliminary data.</text>
</comment>